<dbReference type="AlphaFoldDB" id="A0A2C5XDB2"/>
<dbReference type="OrthoDB" id="5429780at2759"/>
<proteinExistence type="predicted"/>
<accession>A0A2C5XDB2</accession>
<evidence type="ECO:0000313" key="2">
    <source>
        <dbReference type="Proteomes" id="UP000224854"/>
    </source>
</evidence>
<reference evidence="1 2" key="1">
    <citation type="submission" date="2017-06" db="EMBL/GenBank/DDBJ databases">
        <title>Ant-infecting Ophiocordyceps genomes reveal a high diversity of potential behavioral manipulation genes and a possible major role for enterotoxins.</title>
        <authorList>
            <person name="De Bekker C."/>
            <person name="Evans H.C."/>
            <person name="Brachmann A."/>
            <person name="Hughes D.P."/>
        </authorList>
    </citation>
    <scope>NUCLEOTIDE SEQUENCE [LARGE SCALE GENOMIC DNA]</scope>
    <source>
        <strain evidence="1 2">1348a</strain>
    </source>
</reference>
<sequence>MARLFPSLPRVQVIGTDDAPVIDPRDAPFLEAAELLTPVDSRGFRKIHKRRLREGSNREYFYMSYKGSKAITEELLLETIPENRVSQAALEYMGYDAETAAIIWRRWLYWMEKSQTCQGSLIDIDEDDSIQFIECAAWHIHFFLETTELNHEGKDDDGIWNDCFDICGIGQKLRDESMLLCDFQKHGGAEACLEWLKKKIFGRYQDLGRIQEESRGRVLEREKNRRTIEQEANGFFSLNGNEYHWWCEDDVLRVGQLWRRMFLGLGTIF</sequence>
<dbReference type="Proteomes" id="UP000224854">
    <property type="component" value="Unassembled WGS sequence"/>
</dbReference>
<comment type="caution">
    <text evidence="1">The sequence shown here is derived from an EMBL/GenBank/DDBJ whole genome shotgun (WGS) entry which is preliminary data.</text>
</comment>
<protein>
    <submittedName>
        <fullName evidence="1">Uncharacterized protein</fullName>
    </submittedName>
</protein>
<keyword evidence="2" id="KW-1185">Reference proteome</keyword>
<evidence type="ECO:0000313" key="1">
    <source>
        <dbReference type="EMBL" id="PHH68229.1"/>
    </source>
</evidence>
<dbReference type="EMBL" id="NJEU01001183">
    <property type="protein sequence ID" value="PHH68229.1"/>
    <property type="molecule type" value="Genomic_DNA"/>
</dbReference>
<gene>
    <name evidence="1" type="ORF">CDD82_713</name>
</gene>
<name>A0A2C5XDB2_9HYPO</name>
<organism evidence="1 2">
    <name type="scientific">Ophiocordyceps australis</name>
    <dbReference type="NCBI Taxonomy" id="1399860"/>
    <lineage>
        <taxon>Eukaryota</taxon>
        <taxon>Fungi</taxon>
        <taxon>Dikarya</taxon>
        <taxon>Ascomycota</taxon>
        <taxon>Pezizomycotina</taxon>
        <taxon>Sordariomycetes</taxon>
        <taxon>Hypocreomycetidae</taxon>
        <taxon>Hypocreales</taxon>
        <taxon>Ophiocordycipitaceae</taxon>
        <taxon>Ophiocordyceps</taxon>
    </lineage>
</organism>